<keyword evidence="3" id="KW-0574">Periplasm</keyword>
<dbReference type="PANTHER" id="PTHR33376">
    <property type="match status" value="1"/>
</dbReference>
<gene>
    <name evidence="5" type="ORF">VSX56_14350</name>
</gene>
<protein>
    <submittedName>
        <fullName evidence="5">TRAP transporter substrate-binding protein</fullName>
    </submittedName>
</protein>
<reference evidence="5 6" key="2">
    <citation type="submission" date="2024-06" db="EMBL/GenBank/DDBJ databases">
        <title>Thioclava kandeliae sp. nov. from a rhizosphere soil sample of Kandelia candel in a mangrove.</title>
        <authorList>
            <person name="Mu T."/>
        </authorList>
    </citation>
    <scope>NUCLEOTIDE SEQUENCE [LARGE SCALE GENOMIC DNA]</scope>
    <source>
        <strain evidence="5 6">CPCC 100088</strain>
    </source>
</reference>
<keyword evidence="2 4" id="KW-0732">Signal</keyword>
<accession>A0ABV1SJW0</accession>
<evidence type="ECO:0000256" key="2">
    <source>
        <dbReference type="ARBA" id="ARBA00022729"/>
    </source>
</evidence>
<evidence type="ECO:0000313" key="5">
    <source>
        <dbReference type="EMBL" id="MER5172956.1"/>
    </source>
</evidence>
<evidence type="ECO:0000313" key="6">
    <source>
        <dbReference type="Proteomes" id="UP001438953"/>
    </source>
</evidence>
<dbReference type="InterPro" id="IPR018389">
    <property type="entry name" value="DctP_fam"/>
</dbReference>
<comment type="subcellular location">
    <subcellularLocation>
        <location evidence="1">Periplasm</location>
    </subcellularLocation>
</comment>
<reference evidence="5 6" key="1">
    <citation type="submission" date="2024-01" db="EMBL/GenBank/DDBJ databases">
        <authorList>
            <person name="Deng Y."/>
            <person name="Su J."/>
        </authorList>
    </citation>
    <scope>NUCLEOTIDE SEQUENCE [LARGE SCALE GENOMIC DNA]</scope>
    <source>
        <strain evidence="5 6">CPCC 100088</strain>
    </source>
</reference>
<comment type="caution">
    <text evidence="5">The sequence shown here is derived from an EMBL/GenBank/DDBJ whole genome shotgun (WGS) entry which is preliminary data.</text>
</comment>
<dbReference type="Pfam" id="PF03480">
    <property type="entry name" value="DctP"/>
    <property type="match status" value="1"/>
</dbReference>
<feature type="chain" id="PRO_5046435843" evidence="4">
    <location>
        <begin position="23"/>
        <end position="328"/>
    </location>
</feature>
<proteinExistence type="predicted"/>
<dbReference type="Proteomes" id="UP001438953">
    <property type="component" value="Unassembled WGS sequence"/>
</dbReference>
<dbReference type="EMBL" id="JAYWLC010000013">
    <property type="protein sequence ID" value="MER5172956.1"/>
    <property type="molecule type" value="Genomic_DNA"/>
</dbReference>
<name>A0ABV1SJW0_9RHOB</name>
<dbReference type="InterPro" id="IPR038404">
    <property type="entry name" value="TRAP_DctP_sf"/>
</dbReference>
<organism evidence="5 6">
    <name type="scientific">Thioclava kandeliae</name>
    <dbReference type="NCBI Taxonomy" id="3070818"/>
    <lineage>
        <taxon>Bacteria</taxon>
        <taxon>Pseudomonadati</taxon>
        <taxon>Pseudomonadota</taxon>
        <taxon>Alphaproteobacteria</taxon>
        <taxon>Rhodobacterales</taxon>
        <taxon>Paracoccaceae</taxon>
        <taxon>Thioclava</taxon>
    </lineage>
</organism>
<dbReference type="NCBIfam" id="NF037995">
    <property type="entry name" value="TRAP_S1"/>
    <property type="match status" value="1"/>
</dbReference>
<evidence type="ECO:0000256" key="1">
    <source>
        <dbReference type="ARBA" id="ARBA00004418"/>
    </source>
</evidence>
<feature type="signal peptide" evidence="4">
    <location>
        <begin position="1"/>
        <end position="22"/>
    </location>
</feature>
<dbReference type="RefSeq" id="WP_349295065.1">
    <property type="nucleotide sequence ID" value="NZ_JAYWLC010000013.1"/>
</dbReference>
<dbReference type="CDD" id="cd13603">
    <property type="entry name" value="PBP2_TRAP_Siap_TeaA_like"/>
    <property type="match status" value="1"/>
</dbReference>
<keyword evidence="6" id="KW-1185">Reference proteome</keyword>
<dbReference type="Gene3D" id="3.40.190.170">
    <property type="entry name" value="Bacterial extracellular solute-binding protein, family 7"/>
    <property type="match status" value="1"/>
</dbReference>
<evidence type="ECO:0000256" key="3">
    <source>
        <dbReference type="ARBA" id="ARBA00022764"/>
    </source>
</evidence>
<evidence type="ECO:0000256" key="4">
    <source>
        <dbReference type="SAM" id="SignalP"/>
    </source>
</evidence>
<dbReference type="PANTHER" id="PTHR33376:SF4">
    <property type="entry name" value="SIALIC ACID-BINDING PERIPLASMIC PROTEIN SIAP"/>
    <property type="match status" value="1"/>
</dbReference>
<sequence>MTRFAPLMATAALLLGTTALQASEIKIGFNNVDDAEINGEAAFAHGFRDALKGTDFTVSLFPSDTLGKEKERLDQVSTGLLEIDLGAISTAYSLSPLLKGATLPFFFSDDAEMDKITSEPAMMEAFNAPMLETGVRFEGLNIIGTPMGIHNSKHPVSTVEDLSDLRFRALNGEQLSLMEALGTHGTVIAWAEVANAIQTGVTDGYFNPPSSSLRTGHTSFLKYYTPADLFPSTRAVMISDDWYQGLSDEEKTQIDAALAAGFKANREWIADWSSKVDGKLEEAGVTITPLATGERDKMEALAKPLWATTLTADELKTWQDAKAAADSK</sequence>